<reference evidence="1" key="1">
    <citation type="submission" date="2021-02" db="EMBL/GenBank/DDBJ databases">
        <authorList>
            <person name="Cremers G."/>
            <person name="Picone N."/>
        </authorList>
    </citation>
    <scope>NUCLEOTIDE SEQUENCE</scope>
    <source>
        <strain evidence="1">PQ17</strain>
    </source>
</reference>
<dbReference type="Proteomes" id="UP000663859">
    <property type="component" value="Unassembled WGS sequence"/>
</dbReference>
<dbReference type="EMBL" id="CAJNOB010000012">
    <property type="protein sequence ID" value="CAF0696337.1"/>
    <property type="molecule type" value="Genomic_DNA"/>
</dbReference>
<name>A0A8J2BI39_9BACT</name>
<comment type="caution">
    <text evidence="1">The sequence shown here is derived from an EMBL/GenBank/DDBJ whole genome shotgun (WGS) entry which is preliminary data.</text>
</comment>
<evidence type="ECO:0000313" key="2">
    <source>
        <dbReference type="Proteomes" id="UP000663859"/>
    </source>
</evidence>
<gene>
    <name evidence="1" type="ORF">MPNT_20194</name>
</gene>
<proteinExistence type="predicted"/>
<evidence type="ECO:0000313" key="1">
    <source>
        <dbReference type="EMBL" id="CAF0696337.1"/>
    </source>
</evidence>
<accession>A0A8J2BI39</accession>
<organism evidence="1 2">
    <name type="scientific">Candidatus Methylacidithermus pantelleriae</name>
    <dbReference type="NCBI Taxonomy" id="2744239"/>
    <lineage>
        <taxon>Bacteria</taxon>
        <taxon>Pseudomonadati</taxon>
        <taxon>Verrucomicrobiota</taxon>
        <taxon>Methylacidiphilae</taxon>
        <taxon>Methylacidiphilales</taxon>
        <taxon>Methylacidiphilaceae</taxon>
        <taxon>Candidatus Methylacidithermus</taxon>
    </lineage>
</organism>
<keyword evidence="2" id="KW-1185">Reference proteome</keyword>
<sequence length="56" mass="5779">MSGTGRGGNVCQASGRGPVSLVTRRLAGGAGIDTNEDHLALAEKDRFGNLVRIRGI</sequence>
<protein>
    <submittedName>
        <fullName evidence="1">Uncharacterized protein</fullName>
    </submittedName>
</protein>
<dbReference type="AlphaFoldDB" id="A0A8J2BI39"/>